<gene>
    <name evidence="1" type="ORF">WR25_10311</name>
</gene>
<organism evidence="1 2">
    <name type="scientific">Diploscapter pachys</name>
    <dbReference type="NCBI Taxonomy" id="2018661"/>
    <lineage>
        <taxon>Eukaryota</taxon>
        <taxon>Metazoa</taxon>
        <taxon>Ecdysozoa</taxon>
        <taxon>Nematoda</taxon>
        <taxon>Chromadorea</taxon>
        <taxon>Rhabditida</taxon>
        <taxon>Rhabditina</taxon>
        <taxon>Rhabditomorpha</taxon>
        <taxon>Rhabditoidea</taxon>
        <taxon>Rhabditidae</taxon>
        <taxon>Diploscapter</taxon>
    </lineage>
</organism>
<evidence type="ECO:0000313" key="1">
    <source>
        <dbReference type="EMBL" id="PAV78981.1"/>
    </source>
</evidence>
<sequence>MTPQAQEKMNDIEATVEEEKVELKKILKVLDSITGLIKPAVEDVKQKSEAKKEIDLPEFVKPADEHLRYLFTRVWTDDELKMQQKLNVLDKIFSVDSTPHDIRKEYRKFRFPLDKSTIPILADKDTTVQKDIVDPFYRGANSLDEFAQKIWDVRGAFTDRTRLSEWIAKECLDYKE</sequence>
<keyword evidence="2" id="KW-1185">Reference proteome</keyword>
<dbReference type="Proteomes" id="UP000218231">
    <property type="component" value="Unassembled WGS sequence"/>
</dbReference>
<dbReference type="EMBL" id="LIAE01007485">
    <property type="protein sequence ID" value="PAV78981.1"/>
    <property type="molecule type" value="Genomic_DNA"/>
</dbReference>
<accession>A0A2A2KY98</accession>
<name>A0A2A2KY98_9BILA</name>
<reference evidence="1 2" key="1">
    <citation type="journal article" date="2017" name="Curr. Biol.">
        <title>Genome architecture and evolution of a unichromosomal asexual nematode.</title>
        <authorList>
            <person name="Fradin H."/>
            <person name="Zegar C."/>
            <person name="Gutwein M."/>
            <person name="Lucas J."/>
            <person name="Kovtun M."/>
            <person name="Corcoran D."/>
            <person name="Baugh L.R."/>
            <person name="Kiontke K."/>
            <person name="Gunsalus K."/>
            <person name="Fitch D.H."/>
            <person name="Piano F."/>
        </authorList>
    </citation>
    <scope>NUCLEOTIDE SEQUENCE [LARGE SCALE GENOMIC DNA]</scope>
    <source>
        <strain evidence="1">PF1309</strain>
    </source>
</reference>
<proteinExistence type="predicted"/>
<evidence type="ECO:0000313" key="2">
    <source>
        <dbReference type="Proteomes" id="UP000218231"/>
    </source>
</evidence>
<comment type="caution">
    <text evidence="1">The sequence shown here is derived from an EMBL/GenBank/DDBJ whole genome shotgun (WGS) entry which is preliminary data.</text>
</comment>
<dbReference type="AlphaFoldDB" id="A0A2A2KY98"/>
<protein>
    <submittedName>
        <fullName evidence="1">Uncharacterized protein</fullName>
    </submittedName>
</protein>